<keyword evidence="2" id="KW-0732">Signal</keyword>
<evidence type="ECO:0000313" key="4">
    <source>
        <dbReference type="Proteomes" id="UP001495147"/>
    </source>
</evidence>
<accession>A0ABV0G4T4</accession>
<name>A0ABV0G4T4_9BURK</name>
<dbReference type="Proteomes" id="UP001495147">
    <property type="component" value="Unassembled WGS sequence"/>
</dbReference>
<evidence type="ECO:0008006" key="5">
    <source>
        <dbReference type="Google" id="ProtNLM"/>
    </source>
</evidence>
<feature type="signal peptide" evidence="2">
    <location>
        <begin position="1"/>
        <end position="27"/>
    </location>
</feature>
<evidence type="ECO:0000256" key="1">
    <source>
        <dbReference type="SAM" id="MobiDB-lite"/>
    </source>
</evidence>
<organism evidence="3 4">
    <name type="scientific">Roseateles paludis</name>
    <dbReference type="NCBI Taxonomy" id="3145238"/>
    <lineage>
        <taxon>Bacteria</taxon>
        <taxon>Pseudomonadati</taxon>
        <taxon>Pseudomonadota</taxon>
        <taxon>Betaproteobacteria</taxon>
        <taxon>Burkholderiales</taxon>
        <taxon>Sphaerotilaceae</taxon>
        <taxon>Roseateles</taxon>
    </lineage>
</organism>
<protein>
    <recommendedName>
        <fullName evidence="5">Lipoprotein</fullName>
    </recommendedName>
</protein>
<evidence type="ECO:0000313" key="3">
    <source>
        <dbReference type="EMBL" id="MEO3692718.1"/>
    </source>
</evidence>
<keyword evidence="4" id="KW-1185">Reference proteome</keyword>
<feature type="region of interest" description="Disordered" evidence="1">
    <location>
        <begin position="77"/>
        <end position="101"/>
    </location>
</feature>
<reference evidence="3 4" key="1">
    <citation type="submission" date="2024-05" db="EMBL/GenBank/DDBJ databases">
        <title>Roseateles sp. DJS-2-20 16S ribosomal RNA gene Genome sequencing and assembly.</title>
        <authorList>
            <person name="Woo H."/>
        </authorList>
    </citation>
    <scope>NUCLEOTIDE SEQUENCE [LARGE SCALE GENOMIC DNA]</scope>
    <source>
        <strain evidence="3 4">DJS-2-20</strain>
    </source>
</reference>
<evidence type="ECO:0000256" key="2">
    <source>
        <dbReference type="SAM" id="SignalP"/>
    </source>
</evidence>
<feature type="chain" id="PRO_5047182315" description="Lipoprotein" evidence="2">
    <location>
        <begin position="28"/>
        <end position="283"/>
    </location>
</feature>
<comment type="caution">
    <text evidence="3">The sequence shown here is derived from an EMBL/GenBank/DDBJ whole genome shotgun (WGS) entry which is preliminary data.</text>
</comment>
<gene>
    <name evidence="3" type="ORF">ABDJ85_14665</name>
</gene>
<sequence>MQTVNLARLTRRLALPVLLALAGTACASDLGSPSRAIHPMDFIGQDFNLQIEKTQGPAASSYPNQGAIVRRMLAHGQWSSQGAGGPNHREAAGTSQWRRSGTGEWVEISTETSTIAPGGPASSVLTYTFDGPSHGRWSWNINHGQALLSGSFTTAPSKPSAEQVLAPVTNAGLHVPLIIKSAVSTDLPAGSFPAAGLVLQSYAADGTLSFQGFGPGTINSKGSYTYKRLSANTAVEETLQTSDFFTLPYTMVYTFKTANSGVWYQNFANGLIRFSGTFDTFAR</sequence>
<dbReference type="RefSeq" id="WP_347705534.1">
    <property type="nucleotide sequence ID" value="NZ_JBDPZD010000004.1"/>
</dbReference>
<proteinExistence type="predicted"/>
<dbReference type="EMBL" id="JBDPZD010000004">
    <property type="protein sequence ID" value="MEO3692718.1"/>
    <property type="molecule type" value="Genomic_DNA"/>
</dbReference>